<dbReference type="RefSeq" id="WP_344339443.1">
    <property type="nucleotide sequence ID" value="NZ_BAAAQT010000001.1"/>
</dbReference>
<dbReference type="SUPFAM" id="SSF51905">
    <property type="entry name" value="FAD/NAD(P)-binding domain"/>
    <property type="match status" value="1"/>
</dbReference>
<dbReference type="Gene3D" id="3.30.410.40">
    <property type="match status" value="1"/>
</dbReference>
<dbReference type="SUPFAM" id="SSF54373">
    <property type="entry name" value="FAD-linked reductases, C-terminal domain"/>
    <property type="match status" value="1"/>
</dbReference>
<dbReference type="PANTHER" id="PTHR11552">
    <property type="entry name" value="GLUCOSE-METHANOL-CHOLINE GMC OXIDOREDUCTASE"/>
    <property type="match status" value="1"/>
</dbReference>
<dbReference type="Gene3D" id="3.50.50.60">
    <property type="entry name" value="FAD/NAD(P)-binding domain"/>
    <property type="match status" value="1"/>
</dbReference>
<organism evidence="3 4">
    <name type="scientific">Agrococcus versicolor</name>
    <dbReference type="NCBI Taxonomy" id="501482"/>
    <lineage>
        <taxon>Bacteria</taxon>
        <taxon>Bacillati</taxon>
        <taxon>Actinomycetota</taxon>
        <taxon>Actinomycetes</taxon>
        <taxon>Micrococcales</taxon>
        <taxon>Microbacteriaceae</taxon>
        <taxon>Agrococcus</taxon>
    </lineage>
</organism>
<evidence type="ECO:0000313" key="4">
    <source>
        <dbReference type="Proteomes" id="UP001501599"/>
    </source>
</evidence>
<keyword evidence="4" id="KW-1185">Reference proteome</keyword>
<gene>
    <name evidence="3" type="ORF">GCM10009846_02290</name>
</gene>
<dbReference type="Proteomes" id="UP001501599">
    <property type="component" value="Unassembled WGS sequence"/>
</dbReference>
<comment type="similarity">
    <text evidence="1">Belongs to the GMC oxidoreductase family.</text>
</comment>
<dbReference type="InterPro" id="IPR036188">
    <property type="entry name" value="FAD/NAD-bd_sf"/>
</dbReference>
<dbReference type="InterPro" id="IPR000172">
    <property type="entry name" value="GMC_OxRdtase_N"/>
</dbReference>
<feature type="domain" description="Glucose-methanol-choline oxidoreductase N-terminal" evidence="2">
    <location>
        <begin position="251"/>
        <end position="265"/>
    </location>
</feature>
<dbReference type="PIRSF" id="PIRSF000137">
    <property type="entry name" value="Alcohol_oxidase"/>
    <property type="match status" value="1"/>
</dbReference>
<dbReference type="PROSITE" id="PS00624">
    <property type="entry name" value="GMC_OXRED_2"/>
    <property type="match status" value="1"/>
</dbReference>
<proteinExistence type="inferred from homology"/>
<dbReference type="EMBL" id="BAAAQT010000001">
    <property type="protein sequence ID" value="GAA2170768.1"/>
    <property type="molecule type" value="Genomic_DNA"/>
</dbReference>
<dbReference type="PANTHER" id="PTHR11552:SF152">
    <property type="entry name" value="OXIDASE (CODA), PUTATIVE (AFU_ORTHOLOGUE AFUA_8G04090)-RELATED"/>
    <property type="match status" value="1"/>
</dbReference>
<dbReference type="Pfam" id="PF05199">
    <property type="entry name" value="GMC_oxred_C"/>
    <property type="match status" value="1"/>
</dbReference>
<evidence type="ECO:0000256" key="1">
    <source>
        <dbReference type="ARBA" id="ARBA00010790"/>
    </source>
</evidence>
<accession>A0ABP5MDU8</accession>
<evidence type="ECO:0000313" key="3">
    <source>
        <dbReference type="EMBL" id="GAA2170768.1"/>
    </source>
</evidence>
<dbReference type="InterPro" id="IPR012132">
    <property type="entry name" value="GMC_OxRdtase"/>
</dbReference>
<dbReference type="Pfam" id="PF00732">
    <property type="entry name" value="GMC_oxred_N"/>
    <property type="match status" value="1"/>
</dbReference>
<name>A0ABP5MDU8_9MICO</name>
<evidence type="ECO:0000259" key="2">
    <source>
        <dbReference type="PROSITE" id="PS00624"/>
    </source>
</evidence>
<comment type="caution">
    <text evidence="3">The sequence shown here is derived from an EMBL/GenBank/DDBJ whole genome shotgun (WGS) entry which is preliminary data.</text>
</comment>
<reference evidence="4" key="1">
    <citation type="journal article" date="2019" name="Int. J. Syst. Evol. Microbiol.">
        <title>The Global Catalogue of Microorganisms (GCM) 10K type strain sequencing project: providing services to taxonomists for standard genome sequencing and annotation.</title>
        <authorList>
            <consortium name="The Broad Institute Genomics Platform"/>
            <consortium name="The Broad Institute Genome Sequencing Center for Infectious Disease"/>
            <person name="Wu L."/>
            <person name="Ma J."/>
        </authorList>
    </citation>
    <scope>NUCLEOTIDE SEQUENCE [LARGE SCALE GENOMIC DNA]</scope>
    <source>
        <strain evidence="4">JCM 16026</strain>
    </source>
</reference>
<dbReference type="InterPro" id="IPR007867">
    <property type="entry name" value="GMC_OxRtase_C"/>
</dbReference>
<sequence>MAEDDVHGDEVDYLVLGGGTAGCIVAARLSEQPGVRVALVEAGPTDADEPRAADIRRWAEMLEGEHDLDYRSVPQERGNSHIRQARLRILGGCSTANTMIAWRPLRGDLDEWAALGVDGWGYDEVAPWFDRLLARIEPVAEHDRNAYVEDAVTAAATALSLPRRERWNDVELVDGAGFFEIGYDPSTHQRSSASHAYLRSQPERPGLAVHLEALVERLLVEDGRAVGAVVRGRDGVEREMRARREVVVSCGAIDSPALLMRSGIGPAAVLAAAGVATIVDLPGVGENLQDHAEGLVVWEARGERDDTCATGWDAGYLVRVDDDSTTPDVSTHIPLHSWTVHAERHGTTIPENNVSFAPNVAKPRSRGRVWITAPSADVAPAIDYRAFTDPDGRDERMLVEGVRIARRVAQQPPFSEHLVAEVFPGPQAQSDEELSAILRATHQTVYHVSCTARMGADDDPLAVLDARLRVRGVAGLRVVDASVMPTLTALNPVGTIMTIAERAAALILEDAAG</sequence>
<protein>
    <submittedName>
        <fullName evidence="3">GMC family oxidoreductase N-terminal domain-containing protein</fullName>
    </submittedName>
</protein>